<name>A0ABQ5LQW2_9RHOB</name>
<dbReference type="EMBL" id="BROH01000002">
    <property type="protein sequence ID" value="GKY87309.1"/>
    <property type="molecule type" value="Genomic_DNA"/>
</dbReference>
<dbReference type="InterPro" id="IPR001501">
    <property type="entry name" value="Ni-dep_hyd_lsu"/>
</dbReference>
<dbReference type="PANTHER" id="PTHR43600">
    <property type="entry name" value="COENZYME F420 HYDROGENASE, SUBUNIT ALPHA"/>
    <property type="match status" value="1"/>
</dbReference>
<dbReference type="Proteomes" id="UP001144205">
    <property type="component" value="Unassembled WGS sequence"/>
</dbReference>
<dbReference type="InterPro" id="IPR018194">
    <property type="entry name" value="Ni-dep_hyd_lsu_Ni_BS"/>
</dbReference>
<dbReference type="RefSeq" id="WP_281841300.1">
    <property type="nucleotide sequence ID" value="NZ_BROH01000002.1"/>
</dbReference>
<dbReference type="PROSITE" id="PS00508">
    <property type="entry name" value="NI_HGENASE_L_2"/>
    <property type="match status" value="1"/>
</dbReference>
<dbReference type="InterPro" id="IPR029014">
    <property type="entry name" value="NiFe-Hase_large"/>
</dbReference>
<dbReference type="Gene3D" id="1.10.645.10">
    <property type="entry name" value="Cytochrome-c3 Hydrogenase, chain B"/>
    <property type="match status" value="1"/>
</dbReference>
<evidence type="ECO:0000313" key="3">
    <source>
        <dbReference type="Proteomes" id="UP001144205"/>
    </source>
</evidence>
<comment type="caution">
    <text evidence="2">The sequence shown here is derived from an EMBL/GenBank/DDBJ whole genome shotgun (WGS) entry which is preliminary data.</text>
</comment>
<protein>
    <submittedName>
        <fullName evidence="2">Ni/Fe hydrogenase subunit alpha</fullName>
    </submittedName>
</protein>
<organism evidence="2 3">
    <name type="scientific">Sinisalibacter aestuarii</name>
    <dbReference type="NCBI Taxonomy" id="2949426"/>
    <lineage>
        <taxon>Bacteria</taxon>
        <taxon>Pseudomonadati</taxon>
        <taxon>Pseudomonadota</taxon>
        <taxon>Alphaproteobacteria</taxon>
        <taxon>Rhodobacterales</taxon>
        <taxon>Roseobacteraceae</taxon>
        <taxon>Sinisalibacter</taxon>
    </lineage>
</organism>
<dbReference type="SUPFAM" id="SSF56762">
    <property type="entry name" value="HydB/Nqo4-like"/>
    <property type="match status" value="1"/>
</dbReference>
<dbReference type="PANTHER" id="PTHR43600:SF4">
    <property type="entry name" value="CYTOSOLIC NIFE-HYDROGENASE, ALPHA SUBUNIT"/>
    <property type="match status" value="1"/>
</dbReference>
<accession>A0ABQ5LQW2</accession>
<keyword evidence="1" id="KW-0560">Oxidoreductase</keyword>
<dbReference type="Pfam" id="PF00374">
    <property type="entry name" value="NiFeSe_Hases"/>
    <property type="match status" value="2"/>
</dbReference>
<reference evidence="2" key="1">
    <citation type="journal article" date="2023" name="Int. J. Syst. Evol. Microbiol.">
        <title>Sinisalibacter aestuarii sp. nov., isolated from estuarine sediment of the Arakawa River.</title>
        <authorList>
            <person name="Arafat S.T."/>
            <person name="Hirano S."/>
            <person name="Sato A."/>
            <person name="Takeuchi K."/>
            <person name="Yasuda T."/>
            <person name="Terahara T."/>
            <person name="Hamada M."/>
            <person name="Kobayashi T."/>
        </authorList>
    </citation>
    <scope>NUCLEOTIDE SEQUENCE</scope>
    <source>
        <strain evidence="2">B-399</strain>
    </source>
</reference>
<gene>
    <name evidence="2" type="ORF">STA1M1_11780</name>
</gene>
<keyword evidence="3" id="KW-1185">Reference proteome</keyword>
<sequence>MSDVTKRDKTIKVDMLARVEGEGAFKVEVKDNKVVHTEFRIFEPPRFFEAFLQGRDHSEAPDITARICGICPVAYQMSSVQAMEMALGIEVSQPIKDLRRLLYCGEWIESHVLHAAMLHAPDFLGYASALDMAKDHPDVVKLALEYKKIGNSIVSAVGGREIHPINVKVGGWWKAPPKAKLREVQENLKRALDMAEAFVDFTASLDFPDKERDYHMVCIEEPNGLYPMYEGTRLISNRGLDIPVTEFNDTFDEHHVKQSNALQGRTRDGGAYLTGPLPRWNLAYDKLSDRAKAAAERVGLGREVKNPYRSITVRAVESLYAVEEAIRLIEDYEEFDPASMPVTPRAGTGMGASEAPRGMLFHQYTLEPDGAIAKAQIVPPTAQNQPSIEEDLAEYIADILDRPDDEIQWLCEQTIRNYDPCISCATHFLDLTIERG</sequence>
<evidence type="ECO:0000313" key="2">
    <source>
        <dbReference type="EMBL" id="GKY87309.1"/>
    </source>
</evidence>
<evidence type="ECO:0000256" key="1">
    <source>
        <dbReference type="ARBA" id="ARBA00023002"/>
    </source>
</evidence>
<proteinExistence type="predicted"/>